<feature type="region of interest" description="Disordered" evidence="5">
    <location>
        <begin position="80"/>
        <end position="104"/>
    </location>
</feature>
<keyword evidence="3" id="KW-0804">Transcription</keyword>
<dbReference type="InterPro" id="IPR052610">
    <property type="entry name" value="bHLH_transcription_regulator"/>
</dbReference>
<feature type="domain" description="BHLH" evidence="6">
    <location>
        <begin position="102"/>
        <end position="151"/>
    </location>
</feature>
<name>A0ABD3RSU7_9LAMI</name>
<evidence type="ECO:0000256" key="3">
    <source>
        <dbReference type="ARBA" id="ARBA00023163"/>
    </source>
</evidence>
<comment type="subcellular location">
    <subcellularLocation>
        <location evidence="1">Nucleus</location>
    </subcellularLocation>
</comment>
<evidence type="ECO:0000313" key="7">
    <source>
        <dbReference type="EMBL" id="KAL3813731.1"/>
    </source>
</evidence>
<organism evidence="7 8">
    <name type="scientific">Penstemon smallii</name>
    <dbReference type="NCBI Taxonomy" id="265156"/>
    <lineage>
        <taxon>Eukaryota</taxon>
        <taxon>Viridiplantae</taxon>
        <taxon>Streptophyta</taxon>
        <taxon>Embryophyta</taxon>
        <taxon>Tracheophyta</taxon>
        <taxon>Spermatophyta</taxon>
        <taxon>Magnoliopsida</taxon>
        <taxon>eudicotyledons</taxon>
        <taxon>Gunneridae</taxon>
        <taxon>Pentapetalae</taxon>
        <taxon>asterids</taxon>
        <taxon>lamiids</taxon>
        <taxon>Lamiales</taxon>
        <taxon>Plantaginaceae</taxon>
        <taxon>Cheloneae</taxon>
        <taxon>Penstemon</taxon>
    </lineage>
</organism>
<dbReference type="InterPro" id="IPR054502">
    <property type="entry name" value="bHLH-TF_ACT-like_plant"/>
</dbReference>
<dbReference type="Proteomes" id="UP001634393">
    <property type="component" value="Unassembled WGS sequence"/>
</dbReference>
<dbReference type="PANTHER" id="PTHR45959:SF2">
    <property type="entry name" value="BHLH TRANSCRIPTION FACTOR"/>
    <property type="match status" value="1"/>
</dbReference>
<dbReference type="InterPro" id="IPR036638">
    <property type="entry name" value="HLH_DNA-bd_sf"/>
</dbReference>
<keyword evidence="4" id="KW-0539">Nucleus</keyword>
<dbReference type="Gene3D" id="4.10.280.10">
    <property type="entry name" value="Helix-loop-helix DNA-binding domain"/>
    <property type="match status" value="1"/>
</dbReference>
<dbReference type="InterPro" id="IPR011598">
    <property type="entry name" value="bHLH_dom"/>
</dbReference>
<evidence type="ECO:0000256" key="5">
    <source>
        <dbReference type="SAM" id="MobiDB-lite"/>
    </source>
</evidence>
<dbReference type="GO" id="GO:0005634">
    <property type="term" value="C:nucleus"/>
    <property type="evidence" value="ECO:0007669"/>
    <property type="project" value="UniProtKB-SubCell"/>
</dbReference>
<dbReference type="AlphaFoldDB" id="A0ABD3RSU7"/>
<keyword evidence="2" id="KW-0805">Transcription regulation</keyword>
<keyword evidence="8" id="KW-1185">Reference proteome</keyword>
<comment type="caution">
    <text evidence="7">The sequence shown here is derived from an EMBL/GenBank/DDBJ whole genome shotgun (WGS) entry which is preliminary data.</text>
</comment>
<feature type="compositionally biased region" description="Polar residues" evidence="5">
    <location>
        <begin position="92"/>
        <end position="104"/>
    </location>
</feature>
<dbReference type="PANTHER" id="PTHR45959">
    <property type="entry name" value="BHLH TRANSCRIPTION FACTOR"/>
    <property type="match status" value="1"/>
</dbReference>
<dbReference type="Pfam" id="PF22754">
    <property type="entry name" value="bHLH-TF_ACT-like_plant"/>
    <property type="match status" value="1"/>
</dbReference>
<sequence>MDNIDEELAAIFRENFPNSTISATCNDYSLYSTTIEPPQVRLEPPPVEQPTLNNFNYLKISSSPVILNFSRNNVREYNIDNAGSNPKEETVTNKTTRAGLQSQPSDHIIAERKRREQLSQLIGILCAIVPGLKKTDKTSVLGDTIMYLKTLQERVKILEVQTARHTIQSVVMVKKSQKRAAEEMENELAAPLLKIEAKVNNRSILLKILCEKNKGLLVKILGVVEKLNLEVVSTNAVPFGSVALDITIVVEMEKDFNVPVKDVVIAIRSALRDTS</sequence>
<accession>A0ABD3RSU7</accession>
<dbReference type="PROSITE" id="PS50888">
    <property type="entry name" value="BHLH"/>
    <property type="match status" value="1"/>
</dbReference>
<dbReference type="SMART" id="SM00353">
    <property type="entry name" value="HLH"/>
    <property type="match status" value="1"/>
</dbReference>
<evidence type="ECO:0000256" key="2">
    <source>
        <dbReference type="ARBA" id="ARBA00023015"/>
    </source>
</evidence>
<dbReference type="Pfam" id="PF00010">
    <property type="entry name" value="HLH"/>
    <property type="match status" value="1"/>
</dbReference>
<protein>
    <recommendedName>
        <fullName evidence="6">BHLH domain-containing protein</fullName>
    </recommendedName>
</protein>
<gene>
    <name evidence="7" type="ORF">ACJIZ3_014999</name>
</gene>
<proteinExistence type="predicted"/>
<dbReference type="GO" id="GO:0080090">
    <property type="term" value="P:regulation of primary metabolic process"/>
    <property type="evidence" value="ECO:0007669"/>
    <property type="project" value="UniProtKB-ARBA"/>
</dbReference>
<evidence type="ECO:0000256" key="4">
    <source>
        <dbReference type="ARBA" id="ARBA00023242"/>
    </source>
</evidence>
<evidence type="ECO:0000259" key="6">
    <source>
        <dbReference type="PROSITE" id="PS50888"/>
    </source>
</evidence>
<evidence type="ECO:0000313" key="8">
    <source>
        <dbReference type="Proteomes" id="UP001634393"/>
    </source>
</evidence>
<dbReference type="EMBL" id="JBJXBP010000008">
    <property type="protein sequence ID" value="KAL3813731.1"/>
    <property type="molecule type" value="Genomic_DNA"/>
</dbReference>
<reference evidence="7 8" key="1">
    <citation type="submission" date="2024-12" db="EMBL/GenBank/DDBJ databases">
        <title>The unique morphological basis and parallel evolutionary history of personate flowers in Penstemon.</title>
        <authorList>
            <person name="Depatie T.H."/>
            <person name="Wessinger C.A."/>
        </authorList>
    </citation>
    <scope>NUCLEOTIDE SEQUENCE [LARGE SCALE GENOMIC DNA]</scope>
    <source>
        <strain evidence="7">WTNN_2</strain>
        <tissue evidence="7">Leaf</tissue>
    </source>
</reference>
<dbReference type="SUPFAM" id="SSF47459">
    <property type="entry name" value="HLH, helix-loop-helix DNA-binding domain"/>
    <property type="match status" value="1"/>
</dbReference>
<evidence type="ECO:0000256" key="1">
    <source>
        <dbReference type="ARBA" id="ARBA00004123"/>
    </source>
</evidence>